<dbReference type="Pfam" id="PF12679">
    <property type="entry name" value="ABC2_membrane_2"/>
    <property type="match status" value="1"/>
</dbReference>
<dbReference type="PANTHER" id="PTHR43471">
    <property type="entry name" value="ABC TRANSPORTER PERMEASE"/>
    <property type="match status" value="1"/>
</dbReference>
<protein>
    <submittedName>
        <fullName evidence="2">ABC transporter permease</fullName>
    </submittedName>
</protein>
<dbReference type="Proteomes" id="UP000190896">
    <property type="component" value="Unassembled WGS sequence"/>
</dbReference>
<dbReference type="OrthoDB" id="9794512at2"/>
<sequence>MIAAIAGRELRTLFFSPLAWSLAAVTQFLLAWIFLTQLDSYAQLQPQLATLESPPGVTELVISPLLDSAALLTLLVMPLLSMRLLSEEYRSGTIDLLLSSPVSMTQIALGKFTALATLQIALVALFSLMPLSLLVGTDIDLGRVAAGLLSLALLLAACAAVGLYLSSLTSQPTVAAVGTYGVLLFLWIISAATSGGEASPLFHWLSLSSHFHRLLSGLVSTSDIAYFLLLTGFCLALTIRRLDSRRSQGAAA</sequence>
<evidence type="ECO:0000256" key="1">
    <source>
        <dbReference type="SAM" id="Phobius"/>
    </source>
</evidence>
<gene>
    <name evidence="2" type="ORF">BOW51_05460</name>
</gene>
<proteinExistence type="predicted"/>
<accession>A0A1T2KVA1</accession>
<name>A0A1T2KVA1_9GAMM</name>
<dbReference type="RefSeq" id="WP_078486563.1">
    <property type="nucleotide sequence ID" value="NZ_MPRJ01000026.1"/>
</dbReference>
<comment type="caution">
    <text evidence="2">The sequence shown here is derived from an EMBL/GenBank/DDBJ whole genome shotgun (WGS) entry which is preliminary data.</text>
</comment>
<feature type="transmembrane region" description="Helical" evidence="1">
    <location>
        <begin position="214"/>
        <end position="239"/>
    </location>
</feature>
<dbReference type="GO" id="GO:0005886">
    <property type="term" value="C:plasma membrane"/>
    <property type="evidence" value="ECO:0007669"/>
    <property type="project" value="UniProtKB-SubCell"/>
</dbReference>
<evidence type="ECO:0000313" key="3">
    <source>
        <dbReference type="Proteomes" id="UP000190896"/>
    </source>
</evidence>
<reference evidence="2 3" key="1">
    <citation type="submission" date="2016-11" db="EMBL/GenBank/DDBJ databases">
        <title>Mixed transmission modes and dynamic genome evolution in an obligate animal-bacterial symbiosis.</title>
        <authorList>
            <person name="Russell S.L."/>
            <person name="Corbett-Detig R.B."/>
            <person name="Cavanaugh C.M."/>
        </authorList>
    </citation>
    <scope>NUCLEOTIDE SEQUENCE [LARGE SCALE GENOMIC DNA]</scope>
    <source>
        <strain evidence="2">Se-Cadez</strain>
    </source>
</reference>
<feature type="transmembrane region" description="Helical" evidence="1">
    <location>
        <begin position="60"/>
        <end position="80"/>
    </location>
</feature>
<dbReference type="GO" id="GO:0140359">
    <property type="term" value="F:ABC-type transporter activity"/>
    <property type="evidence" value="ECO:0007669"/>
    <property type="project" value="InterPro"/>
</dbReference>
<feature type="transmembrane region" description="Helical" evidence="1">
    <location>
        <begin position="145"/>
        <end position="166"/>
    </location>
</feature>
<feature type="transmembrane region" description="Helical" evidence="1">
    <location>
        <begin position="112"/>
        <end position="133"/>
    </location>
</feature>
<evidence type="ECO:0000313" key="2">
    <source>
        <dbReference type="EMBL" id="OOZ36775.1"/>
    </source>
</evidence>
<feature type="transmembrane region" description="Helical" evidence="1">
    <location>
        <begin position="12"/>
        <end position="35"/>
    </location>
</feature>
<keyword evidence="1" id="KW-1133">Transmembrane helix</keyword>
<keyword evidence="1" id="KW-0472">Membrane</keyword>
<keyword evidence="3" id="KW-1185">Reference proteome</keyword>
<feature type="transmembrane region" description="Helical" evidence="1">
    <location>
        <begin position="173"/>
        <end position="194"/>
    </location>
</feature>
<dbReference type="AlphaFoldDB" id="A0A1T2KVA1"/>
<organism evidence="2 3">
    <name type="scientific">Solemya velesiana gill symbiont</name>
    <dbReference type="NCBI Taxonomy" id="1918948"/>
    <lineage>
        <taxon>Bacteria</taxon>
        <taxon>Pseudomonadati</taxon>
        <taxon>Pseudomonadota</taxon>
        <taxon>Gammaproteobacteria</taxon>
        <taxon>sulfur-oxidizing symbionts</taxon>
    </lineage>
</organism>
<keyword evidence="1" id="KW-0812">Transmembrane</keyword>
<dbReference type="EMBL" id="MPRJ01000026">
    <property type="protein sequence ID" value="OOZ36775.1"/>
    <property type="molecule type" value="Genomic_DNA"/>
</dbReference>